<dbReference type="PROSITE" id="PS50112">
    <property type="entry name" value="PAS"/>
    <property type="match status" value="4"/>
</dbReference>
<evidence type="ECO:0000256" key="5">
    <source>
        <dbReference type="ARBA" id="ARBA00022777"/>
    </source>
</evidence>
<dbReference type="CDD" id="cd19920">
    <property type="entry name" value="REC_PA4781-like"/>
    <property type="match status" value="1"/>
</dbReference>
<dbReference type="CDD" id="cd17546">
    <property type="entry name" value="REC_hyHK_CKI1_RcsC-like"/>
    <property type="match status" value="1"/>
</dbReference>
<dbReference type="SUPFAM" id="SSF52172">
    <property type="entry name" value="CheY-like"/>
    <property type="match status" value="2"/>
</dbReference>
<dbReference type="EMBL" id="JAKLTN010000001">
    <property type="protein sequence ID" value="MCG2577010.1"/>
    <property type="molecule type" value="Genomic_DNA"/>
</dbReference>
<feature type="domain" description="PAS" evidence="10">
    <location>
        <begin position="533"/>
        <end position="585"/>
    </location>
</feature>
<name>A0ABS9K1U5_9RHOO</name>
<dbReference type="PRINTS" id="PR00344">
    <property type="entry name" value="BCTRLSENSOR"/>
</dbReference>
<evidence type="ECO:0000313" key="13">
    <source>
        <dbReference type="Proteomes" id="UP001165384"/>
    </source>
</evidence>
<feature type="modified residue" description="4-aspartylphosphate" evidence="6">
    <location>
        <position position="976"/>
    </location>
</feature>
<dbReference type="CDD" id="cd00130">
    <property type="entry name" value="PAS"/>
    <property type="match status" value="4"/>
</dbReference>
<evidence type="ECO:0000256" key="7">
    <source>
        <dbReference type="SAM" id="Coils"/>
    </source>
</evidence>
<dbReference type="InterPro" id="IPR005467">
    <property type="entry name" value="His_kinase_dom"/>
</dbReference>
<dbReference type="SMART" id="SM00387">
    <property type="entry name" value="HATPase_c"/>
    <property type="match status" value="1"/>
</dbReference>
<dbReference type="EC" id="2.7.13.3" evidence="2"/>
<dbReference type="PROSITE" id="PS50110">
    <property type="entry name" value="RESPONSE_REGULATORY"/>
    <property type="match status" value="2"/>
</dbReference>
<dbReference type="InterPro" id="IPR004358">
    <property type="entry name" value="Sig_transdc_His_kin-like_C"/>
</dbReference>
<protein>
    <recommendedName>
        <fullName evidence="2">histidine kinase</fullName>
        <ecNumber evidence="2">2.7.13.3</ecNumber>
    </recommendedName>
</protein>
<evidence type="ECO:0000259" key="11">
    <source>
        <dbReference type="PROSITE" id="PS50113"/>
    </source>
</evidence>
<dbReference type="InterPro" id="IPR003594">
    <property type="entry name" value="HATPase_dom"/>
</dbReference>
<gene>
    <name evidence="12" type="ORF">LZ012_08375</name>
</gene>
<feature type="domain" description="PAS" evidence="10">
    <location>
        <begin position="148"/>
        <end position="221"/>
    </location>
</feature>
<feature type="domain" description="Histidine kinase" evidence="8">
    <location>
        <begin position="681"/>
        <end position="898"/>
    </location>
</feature>
<dbReference type="Pfam" id="PF13426">
    <property type="entry name" value="PAS_9"/>
    <property type="match status" value="1"/>
</dbReference>
<dbReference type="PROSITE" id="PS50109">
    <property type="entry name" value="HIS_KIN"/>
    <property type="match status" value="1"/>
</dbReference>
<dbReference type="Pfam" id="PF00072">
    <property type="entry name" value="Response_reg"/>
    <property type="match status" value="2"/>
</dbReference>
<dbReference type="SMART" id="SM00448">
    <property type="entry name" value="REC"/>
    <property type="match status" value="2"/>
</dbReference>
<feature type="domain" description="PAC" evidence="11">
    <location>
        <begin position="338"/>
        <end position="392"/>
    </location>
</feature>
<evidence type="ECO:0000256" key="4">
    <source>
        <dbReference type="ARBA" id="ARBA00022679"/>
    </source>
</evidence>
<dbReference type="Gene3D" id="1.10.287.130">
    <property type="match status" value="1"/>
</dbReference>
<comment type="catalytic activity">
    <reaction evidence="1">
        <text>ATP + protein L-histidine = ADP + protein N-phospho-L-histidine.</text>
        <dbReference type="EC" id="2.7.13.3"/>
    </reaction>
</comment>
<keyword evidence="4" id="KW-0808">Transferase</keyword>
<keyword evidence="3 6" id="KW-0597">Phosphoprotein</keyword>
<dbReference type="SUPFAM" id="SSF55874">
    <property type="entry name" value="ATPase domain of HSP90 chaperone/DNA topoisomerase II/histidine kinase"/>
    <property type="match status" value="1"/>
</dbReference>
<dbReference type="NCBIfam" id="TIGR00229">
    <property type="entry name" value="sensory_box"/>
    <property type="match status" value="4"/>
</dbReference>
<evidence type="ECO:0000259" key="10">
    <source>
        <dbReference type="PROSITE" id="PS50112"/>
    </source>
</evidence>
<dbReference type="Gene3D" id="3.30.450.20">
    <property type="entry name" value="PAS domain"/>
    <property type="match status" value="4"/>
</dbReference>
<evidence type="ECO:0000313" key="12">
    <source>
        <dbReference type="EMBL" id="MCG2577010.1"/>
    </source>
</evidence>
<dbReference type="InterPro" id="IPR036890">
    <property type="entry name" value="HATPase_C_sf"/>
</dbReference>
<dbReference type="InterPro" id="IPR001789">
    <property type="entry name" value="Sig_transdc_resp-reg_receiver"/>
</dbReference>
<evidence type="ECO:0000259" key="8">
    <source>
        <dbReference type="PROSITE" id="PS50109"/>
    </source>
</evidence>
<feature type="domain" description="Response regulatory" evidence="9">
    <location>
        <begin position="924"/>
        <end position="1041"/>
    </location>
</feature>
<dbReference type="InterPro" id="IPR003661">
    <property type="entry name" value="HisK_dim/P_dom"/>
</dbReference>
<dbReference type="Pfam" id="PF00989">
    <property type="entry name" value="PAS"/>
    <property type="match status" value="2"/>
</dbReference>
<proteinExistence type="predicted"/>
<dbReference type="Gene3D" id="3.40.50.2300">
    <property type="match status" value="2"/>
</dbReference>
<feature type="domain" description="Response regulatory" evidence="9">
    <location>
        <begin position="7"/>
        <end position="122"/>
    </location>
</feature>
<evidence type="ECO:0000256" key="6">
    <source>
        <dbReference type="PROSITE-ProRule" id="PRU00169"/>
    </source>
</evidence>
<dbReference type="Pfam" id="PF08448">
    <property type="entry name" value="PAS_4"/>
    <property type="match status" value="1"/>
</dbReference>
<evidence type="ECO:0000256" key="2">
    <source>
        <dbReference type="ARBA" id="ARBA00012438"/>
    </source>
</evidence>
<feature type="domain" description="PAS" evidence="10">
    <location>
        <begin position="393"/>
        <end position="463"/>
    </location>
</feature>
<organism evidence="12 13">
    <name type="scientific">Dechloromonas hankyongensis</name>
    <dbReference type="NCBI Taxonomy" id="2908002"/>
    <lineage>
        <taxon>Bacteria</taxon>
        <taxon>Pseudomonadati</taxon>
        <taxon>Pseudomonadota</taxon>
        <taxon>Betaproteobacteria</taxon>
        <taxon>Rhodocyclales</taxon>
        <taxon>Azonexaceae</taxon>
        <taxon>Dechloromonas</taxon>
    </lineage>
</organism>
<feature type="domain" description="PAC" evidence="11">
    <location>
        <begin position="465"/>
        <end position="514"/>
    </location>
</feature>
<keyword evidence="5" id="KW-0418">Kinase</keyword>
<keyword evidence="13" id="KW-1185">Reference proteome</keyword>
<dbReference type="SUPFAM" id="SSF47384">
    <property type="entry name" value="Homodimeric domain of signal transducing histidine kinase"/>
    <property type="match status" value="1"/>
</dbReference>
<feature type="modified residue" description="4-aspartylphosphate" evidence="6">
    <location>
        <position position="55"/>
    </location>
</feature>
<sequence length="1047" mass="115185">MSDHRPLILAIDDTPANLFTLGGALAAEFDLQIATSGERGLALAGECPPDLILLDVMMPDMDGYEVCQRLKAVPALMHVPVIFLTALSDPASEMKGLSLGAADYIAKPIGVEIARQRIRNVLEREHLRRALEAQLAERQQAQADLQQSEARFRHFFEKNSSVMLLIDPSCGAIKEANEAAVAYYGYPLARLLGMSITEINTLSPEAVVQEMQAARREVRGHFLFRHRLASGEVRDVEVYSTPIQTTASPLLFSIIHDITERRHAEEMLRKLSVAVEQSPASVVITDPEACIQYVNRRFSEVTGYDADEAIGQNPRLLQSGMTDHDIYLRLWNNLTSGQVWKGELLNKRKNGEFYWEESHVAPVRDASGAVTHYVAVKIDITQRKQAELALQQSDETLRSILDTTLDGYWRTDAQGRLLDVNPAYCRQSGYTREELLGMQIGDLDVNEDETFISERIRWLCENGREIFETVHRRKDGSMWPVEVSTTYRDSEGGEIYVFMRDITARKLAEAELEHHRSRLEELVDERTAALLATEARASHLLQSSADGLYGVDSAGRITFINAAGCQMLGYKPEEVIGRSAHEAFHHSRPDGSPFPIGECLGHHAVVRGEEVRIDNEVYWHSDGHAVPVMYAVHPMVLGDSNKGAVISFVDMSEQRAAAEARERALSAAENLARVRSEFLSNMSHEIRTPLNGVLGFAQIGLRNANDGAKSRNAFEKILFSGTRLLGVVNDILDFSKIDAGKIHLDPTPVSLVDVMEQARELLGERATAKGLDFRTDYAADLPSRCLIDELRLGQVLINLLSNAVKFTESGYVKLSAARQGDRLAFTVSDTGIGMSDDQLALLFNPFQQADGSTTRRFGGTGLGLAICKRIVELMGGDIRVASRPGQGSAFTFSVPFHPAPEASLPDGNGVPATTVASQRLLGLAILVAEDDEINQVIFEENLLEDGARVVIVGNGQQAIDRLRADGCQAYDVVLMDVQMPEMDGYEATRRILAMAPGLPVIGQTAHASPEERDKCMAAGMVAHIAKPIDPEALVELILKHAGARGGQ</sequence>
<dbReference type="Proteomes" id="UP001165384">
    <property type="component" value="Unassembled WGS sequence"/>
</dbReference>
<dbReference type="InterPro" id="IPR036097">
    <property type="entry name" value="HisK_dim/P_sf"/>
</dbReference>
<dbReference type="SUPFAM" id="SSF55785">
    <property type="entry name" value="PYP-like sensor domain (PAS domain)"/>
    <property type="match status" value="4"/>
</dbReference>
<dbReference type="Gene3D" id="3.30.565.10">
    <property type="entry name" value="Histidine kinase-like ATPase, C-terminal domain"/>
    <property type="match status" value="1"/>
</dbReference>
<dbReference type="SMART" id="SM00086">
    <property type="entry name" value="PAC"/>
    <property type="match status" value="3"/>
</dbReference>
<dbReference type="InterPro" id="IPR013767">
    <property type="entry name" value="PAS_fold"/>
</dbReference>
<dbReference type="Pfam" id="PF00512">
    <property type="entry name" value="HisKA"/>
    <property type="match status" value="1"/>
</dbReference>
<dbReference type="RefSeq" id="WP_275709525.1">
    <property type="nucleotide sequence ID" value="NZ_JAKLTN010000001.1"/>
</dbReference>
<dbReference type="PANTHER" id="PTHR43047:SF64">
    <property type="entry name" value="HISTIDINE KINASE CONTAINING CHEY-HOMOLOGOUS RECEIVER DOMAIN AND PAS DOMAIN-RELATED"/>
    <property type="match status" value="1"/>
</dbReference>
<evidence type="ECO:0000256" key="3">
    <source>
        <dbReference type="ARBA" id="ARBA00022553"/>
    </source>
</evidence>
<dbReference type="PROSITE" id="PS50113">
    <property type="entry name" value="PAC"/>
    <property type="match status" value="2"/>
</dbReference>
<dbReference type="PANTHER" id="PTHR43047">
    <property type="entry name" value="TWO-COMPONENT HISTIDINE PROTEIN KINASE"/>
    <property type="match status" value="1"/>
</dbReference>
<dbReference type="CDD" id="cd00082">
    <property type="entry name" value="HisKA"/>
    <property type="match status" value="1"/>
</dbReference>
<dbReference type="InterPro" id="IPR000700">
    <property type="entry name" value="PAS-assoc_C"/>
</dbReference>
<dbReference type="CDD" id="cd16922">
    <property type="entry name" value="HATPase_EvgS-ArcB-TorS-like"/>
    <property type="match status" value="1"/>
</dbReference>
<evidence type="ECO:0000259" key="9">
    <source>
        <dbReference type="PROSITE" id="PS50110"/>
    </source>
</evidence>
<dbReference type="SMART" id="SM00091">
    <property type="entry name" value="PAS"/>
    <property type="match status" value="4"/>
</dbReference>
<evidence type="ECO:0000256" key="1">
    <source>
        <dbReference type="ARBA" id="ARBA00000085"/>
    </source>
</evidence>
<dbReference type="InterPro" id="IPR035965">
    <property type="entry name" value="PAS-like_dom_sf"/>
</dbReference>
<reference evidence="12" key="1">
    <citation type="submission" date="2022-01" db="EMBL/GenBank/DDBJ databases">
        <authorList>
            <person name="Jo J.-H."/>
            <person name="Im W.-T."/>
        </authorList>
    </citation>
    <scope>NUCLEOTIDE SEQUENCE</scope>
    <source>
        <strain evidence="12">XY25</strain>
    </source>
</reference>
<keyword evidence="7" id="KW-0175">Coiled coil</keyword>
<dbReference type="InterPro" id="IPR001610">
    <property type="entry name" value="PAC"/>
</dbReference>
<comment type="caution">
    <text evidence="12">The sequence shown here is derived from an EMBL/GenBank/DDBJ whole genome shotgun (WGS) entry which is preliminary data.</text>
</comment>
<accession>A0ABS9K1U5</accession>
<feature type="domain" description="PAS" evidence="10">
    <location>
        <begin position="267"/>
        <end position="313"/>
    </location>
</feature>
<dbReference type="InterPro" id="IPR011006">
    <property type="entry name" value="CheY-like_superfamily"/>
</dbReference>
<dbReference type="SMART" id="SM00388">
    <property type="entry name" value="HisKA"/>
    <property type="match status" value="1"/>
</dbReference>
<dbReference type="InterPro" id="IPR013656">
    <property type="entry name" value="PAS_4"/>
</dbReference>
<feature type="coiled-coil region" evidence="7">
    <location>
        <begin position="124"/>
        <end position="151"/>
    </location>
</feature>
<dbReference type="InterPro" id="IPR000014">
    <property type="entry name" value="PAS"/>
</dbReference>
<dbReference type="Pfam" id="PF02518">
    <property type="entry name" value="HATPase_c"/>
    <property type="match status" value="1"/>
</dbReference>